<reference evidence="1" key="1">
    <citation type="submission" date="2020-05" db="EMBL/GenBank/DDBJ databases">
        <title>Large-scale comparative analyses of tick genomes elucidate their genetic diversity and vector capacities.</title>
        <authorList>
            <person name="Jia N."/>
            <person name="Wang J."/>
            <person name="Shi W."/>
            <person name="Du L."/>
            <person name="Sun Y."/>
            <person name="Zhan W."/>
            <person name="Jiang J."/>
            <person name="Wang Q."/>
            <person name="Zhang B."/>
            <person name="Ji P."/>
            <person name="Sakyi L.B."/>
            <person name="Cui X."/>
            <person name="Yuan T."/>
            <person name="Jiang B."/>
            <person name="Yang W."/>
            <person name="Lam T.T.-Y."/>
            <person name="Chang Q."/>
            <person name="Ding S."/>
            <person name="Wang X."/>
            <person name="Zhu J."/>
            <person name="Ruan X."/>
            <person name="Zhao L."/>
            <person name="Wei J."/>
            <person name="Que T."/>
            <person name="Du C."/>
            <person name="Cheng J."/>
            <person name="Dai P."/>
            <person name="Han X."/>
            <person name="Huang E."/>
            <person name="Gao Y."/>
            <person name="Liu J."/>
            <person name="Shao H."/>
            <person name="Ye R."/>
            <person name="Li L."/>
            <person name="Wei W."/>
            <person name="Wang X."/>
            <person name="Wang C."/>
            <person name="Yang T."/>
            <person name="Huo Q."/>
            <person name="Li W."/>
            <person name="Guo W."/>
            <person name="Chen H."/>
            <person name="Zhou L."/>
            <person name="Ni X."/>
            <person name="Tian J."/>
            <person name="Zhou Y."/>
            <person name="Sheng Y."/>
            <person name="Liu T."/>
            <person name="Pan Y."/>
            <person name="Xia L."/>
            <person name="Li J."/>
            <person name="Zhao F."/>
            <person name="Cao W."/>
        </authorList>
    </citation>
    <scope>NUCLEOTIDE SEQUENCE</scope>
    <source>
        <strain evidence="1">Dsil-2018</strain>
    </source>
</reference>
<evidence type="ECO:0000313" key="1">
    <source>
        <dbReference type="EMBL" id="KAH7954537.1"/>
    </source>
</evidence>
<evidence type="ECO:0000313" key="2">
    <source>
        <dbReference type="Proteomes" id="UP000821865"/>
    </source>
</evidence>
<gene>
    <name evidence="1" type="ORF">HPB49_019531</name>
</gene>
<name>A0ACB8CZA2_DERSI</name>
<dbReference type="EMBL" id="CM023473">
    <property type="protein sequence ID" value="KAH7954537.1"/>
    <property type="molecule type" value="Genomic_DNA"/>
</dbReference>
<organism evidence="1 2">
    <name type="scientific">Dermacentor silvarum</name>
    <name type="common">Tick</name>
    <dbReference type="NCBI Taxonomy" id="543639"/>
    <lineage>
        <taxon>Eukaryota</taxon>
        <taxon>Metazoa</taxon>
        <taxon>Ecdysozoa</taxon>
        <taxon>Arthropoda</taxon>
        <taxon>Chelicerata</taxon>
        <taxon>Arachnida</taxon>
        <taxon>Acari</taxon>
        <taxon>Parasitiformes</taxon>
        <taxon>Ixodida</taxon>
        <taxon>Ixodoidea</taxon>
        <taxon>Ixodidae</taxon>
        <taxon>Rhipicephalinae</taxon>
        <taxon>Dermacentor</taxon>
    </lineage>
</organism>
<proteinExistence type="predicted"/>
<protein>
    <submittedName>
        <fullName evidence="1">Uncharacterized protein</fullName>
    </submittedName>
</protein>
<keyword evidence="2" id="KW-1185">Reference proteome</keyword>
<accession>A0ACB8CZA2</accession>
<dbReference type="Proteomes" id="UP000821865">
    <property type="component" value="Chromosome 4"/>
</dbReference>
<comment type="caution">
    <text evidence="1">The sequence shown here is derived from an EMBL/GenBank/DDBJ whole genome shotgun (WGS) entry which is preliminary data.</text>
</comment>
<sequence>MQAEPVDTKFLDQGPFFIPPRTSEVTNLVSATLSLPEQDAKNPPDRSRGGHEEDTEGMDCRDTEPQASKPMTTGPSSSYSGGGPTRTLNAGEEDWQTVLTLRQPRKRKKQPTETKNSRDSDTDLAAALRERDTNQDPAQDLDRDPDIAARAAMKLSLSQSPQISPKHPLQSPGLPYRQASNKPTHSWTNLEENLGSDHSIISISVNSPKIRRPRGQATITDWKAYRQNQPNTQLNNAATWAEQIRTAYRRTTKKVALTDDVPAVDSHLLHLWEAKRSLIKRWKRQRHNRKLKLRIAKLSQEANEYAQHLDDDNWIQLCASMQGTLHTNKNVGHTPQYDGPIRH</sequence>